<proteinExistence type="inferred from homology"/>
<dbReference type="Gene3D" id="2.30.30.140">
    <property type="match status" value="1"/>
</dbReference>
<dbReference type="SUPFAM" id="SSF159127">
    <property type="entry name" value="HupF/HypC-like"/>
    <property type="match status" value="1"/>
</dbReference>
<protein>
    <submittedName>
        <fullName evidence="2">Hydrogenase</fullName>
    </submittedName>
</protein>
<dbReference type="InterPro" id="IPR001109">
    <property type="entry name" value="Hydrogenase_HupF/HypC"/>
</dbReference>
<dbReference type="GO" id="GO:0005506">
    <property type="term" value="F:iron ion binding"/>
    <property type="evidence" value="ECO:0007669"/>
    <property type="project" value="TreeGrafter"/>
</dbReference>
<accession>A0A2H0B6N2</accession>
<name>A0A2H0B6N2_9BACT</name>
<dbReference type="EMBL" id="PCSR01000040">
    <property type="protein sequence ID" value="PIP53284.1"/>
    <property type="molecule type" value="Genomic_DNA"/>
</dbReference>
<reference evidence="2 3" key="1">
    <citation type="submission" date="2017-09" db="EMBL/GenBank/DDBJ databases">
        <title>Depth-based differentiation of microbial function through sediment-hosted aquifers and enrichment of novel symbionts in the deep terrestrial subsurface.</title>
        <authorList>
            <person name="Probst A.J."/>
            <person name="Ladd B."/>
            <person name="Jarett J.K."/>
            <person name="Geller-Mcgrath D.E."/>
            <person name="Sieber C.M."/>
            <person name="Emerson J.B."/>
            <person name="Anantharaman K."/>
            <person name="Thomas B.C."/>
            <person name="Malmstrom R."/>
            <person name="Stieglmeier M."/>
            <person name="Klingl A."/>
            <person name="Woyke T."/>
            <person name="Ryan C.M."/>
            <person name="Banfield J.F."/>
        </authorList>
    </citation>
    <scope>NUCLEOTIDE SEQUENCE [LARGE SCALE GENOMIC DNA]</scope>
    <source>
        <strain evidence="2">CG23_combo_of_CG06-09_8_20_14_all_34_8</strain>
    </source>
</reference>
<dbReference type="GO" id="GO:1902670">
    <property type="term" value="F:carbon dioxide binding"/>
    <property type="evidence" value="ECO:0007669"/>
    <property type="project" value="TreeGrafter"/>
</dbReference>
<comment type="caution">
    <text evidence="2">The sequence shown here is derived from an EMBL/GenBank/DDBJ whole genome shotgun (WGS) entry which is preliminary data.</text>
</comment>
<comment type="similarity">
    <text evidence="1">Belongs to the HupF/HypC family.</text>
</comment>
<gene>
    <name evidence="2" type="ORF">COX08_01855</name>
</gene>
<dbReference type="InterPro" id="IPR019812">
    <property type="entry name" value="Hydgase_assmbl_chp_CS"/>
</dbReference>
<sequence>MCLAIPGKVIQINGRKATVKYPTVTNDALISDTDIRVGDWVMVQMGIIISKLSKTDALKALQNWQ</sequence>
<dbReference type="Proteomes" id="UP000229459">
    <property type="component" value="Unassembled WGS sequence"/>
</dbReference>
<organism evidence="2 3">
    <name type="scientific">Candidatus Beckwithbacteria bacterium CG23_combo_of_CG06-09_8_20_14_all_34_8</name>
    <dbReference type="NCBI Taxonomy" id="1974497"/>
    <lineage>
        <taxon>Bacteria</taxon>
        <taxon>Candidatus Beckwithiibacteriota</taxon>
    </lineage>
</organism>
<dbReference type="PROSITE" id="PS01097">
    <property type="entry name" value="HUPF_HYPC"/>
    <property type="match status" value="1"/>
</dbReference>
<dbReference type="Pfam" id="PF01455">
    <property type="entry name" value="HupF_HypC"/>
    <property type="match status" value="1"/>
</dbReference>
<dbReference type="PANTHER" id="PTHR35177">
    <property type="entry name" value="HYDROGENASE MATURATION FACTOR HYBG"/>
    <property type="match status" value="1"/>
</dbReference>
<evidence type="ECO:0000313" key="3">
    <source>
        <dbReference type="Proteomes" id="UP000229459"/>
    </source>
</evidence>
<evidence type="ECO:0000256" key="1">
    <source>
        <dbReference type="ARBA" id="ARBA00006018"/>
    </source>
</evidence>
<dbReference type="GO" id="GO:0051604">
    <property type="term" value="P:protein maturation"/>
    <property type="evidence" value="ECO:0007669"/>
    <property type="project" value="TreeGrafter"/>
</dbReference>
<evidence type="ECO:0000313" key="2">
    <source>
        <dbReference type="EMBL" id="PIP53284.1"/>
    </source>
</evidence>
<dbReference type="AlphaFoldDB" id="A0A2H0B6N2"/>
<dbReference type="PANTHER" id="PTHR35177:SF2">
    <property type="entry name" value="HYDROGENASE MATURATION FACTOR HYBG"/>
    <property type="match status" value="1"/>
</dbReference>